<protein>
    <submittedName>
        <fullName evidence="1">Uncharacterized protein</fullName>
    </submittedName>
</protein>
<proteinExistence type="predicted"/>
<evidence type="ECO:0000313" key="1">
    <source>
        <dbReference type="EMBL" id="KAI4343319.1"/>
    </source>
</evidence>
<dbReference type="Proteomes" id="UP001057402">
    <property type="component" value="Chromosome 7"/>
</dbReference>
<name>A0ACB9P2U7_9MYRT</name>
<sequence>MTFQKSFVLVLILLAFLVPKSSHRAEASRMLAKHPLPNPPSIVRYYVAINRYKKTETEAFRPTSPGHSPGAGHGEPPGDSGMIVDNGSMG</sequence>
<accession>A0ACB9P2U7</accession>
<organism evidence="1 2">
    <name type="scientific">Melastoma candidum</name>
    <dbReference type="NCBI Taxonomy" id="119954"/>
    <lineage>
        <taxon>Eukaryota</taxon>
        <taxon>Viridiplantae</taxon>
        <taxon>Streptophyta</taxon>
        <taxon>Embryophyta</taxon>
        <taxon>Tracheophyta</taxon>
        <taxon>Spermatophyta</taxon>
        <taxon>Magnoliopsida</taxon>
        <taxon>eudicotyledons</taxon>
        <taxon>Gunneridae</taxon>
        <taxon>Pentapetalae</taxon>
        <taxon>rosids</taxon>
        <taxon>malvids</taxon>
        <taxon>Myrtales</taxon>
        <taxon>Melastomataceae</taxon>
        <taxon>Melastomatoideae</taxon>
        <taxon>Melastomateae</taxon>
        <taxon>Melastoma</taxon>
    </lineage>
</organism>
<comment type="caution">
    <text evidence="1">The sequence shown here is derived from an EMBL/GenBank/DDBJ whole genome shotgun (WGS) entry which is preliminary data.</text>
</comment>
<gene>
    <name evidence="1" type="ORF">MLD38_027841</name>
</gene>
<reference evidence="2" key="1">
    <citation type="journal article" date="2023" name="Front. Plant Sci.">
        <title>Chromosomal-level genome assembly of Melastoma candidum provides insights into trichome evolution.</title>
        <authorList>
            <person name="Zhong Y."/>
            <person name="Wu W."/>
            <person name="Sun C."/>
            <person name="Zou P."/>
            <person name="Liu Y."/>
            <person name="Dai S."/>
            <person name="Zhou R."/>
        </authorList>
    </citation>
    <scope>NUCLEOTIDE SEQUENCE [LARGE SCALE GENOMIC DNA]</scope>
</reference>
<evidence type="ECO:0000313" key="2">
    <source>
        <dbReference type="Proteomes" id="UP001057402"/>
    </source>
</evidence>
<keyword evidence="2" id="KW-1185">Reference proteome</keyword>
<dbReference type="EMBL" id="CM042886">
    <property type="protein sequence ID" value="KAI4343319.1"/>
    <property type="molecule type" value="Genomic_DNA"/>
</dbReference>